<feature type="repeat" description="ANK" evidence="3">
    <location>
        <begin position="116"/>
        <end position="152"/>
    </location>
</feature>
<evidence type="ECO:0000256" key="2">
    <source>
        <dbReference type="ARBA" id="ARBA00023043"/>
    </source>
</evidence>
<protein>
    <submittedName>
        <fullName evidence="5">Uncharacterized protein</fullName>
    </submittedName>
</protein>
<dbReference type="Pfam" id="PF12796">
    <property type="entry name" value="Ank_2"/>
    <property type="match status" value="1"/>
</dbReference>
<dbReference type="InterPro" id="IPR002110">
    <property type="entry name" value="Ankyrin_rpt"/>
</dbReference>
<dbReference type="PROSITE" id="PS50088">
    <property type="entry name" value="ANK_REPEAT"/>
    <property type="match status" value="1"/>
</dbReference>
<sequence>MEALPEYTFFETRVLQRAIASGSVRKIKFLISRGCHPNGPCGPDYLRPLMLACYISDEKKRNDVIEALLQVGATPGLTDKHGRSALYYASWLGLEKPLSLLLKSDDSNLTRGDHKEGNTCLHISAICGRLEVLKMLVQKMKRNGVSLNTRNHQGHTALTSAYIHNKMDCFEYLHNEGALPRHHWLDFARIIARRPTINRIIEDSIRSNKEKTLPPIRTTGIVTPQHPSSGIIIAKLLAKTAHKKHNEDIYLRNNRQVPIDADWVDTIVGCRASPVEPLTPIISLSTIVSATTRLKNLRKRCSTRTSTPTLKGNLQQNNEDTTHIQSNKHPSNPQKDIQQ</sequence>
<dbReference type="EnsemblMetazoa" id="Aqu2.1.16002_001">
    <property type="protein sequence ID" value="Aqu2.1.16002_001"/>
    <property type="gene ID" value="Aqu2.1.16002"/>
</dbReference>
<dbReference type="PANTHER" id="PTHR24173">
    <property type="entry name" value="ANKYRIN REPEAT CONTAINING"/>
    <property type="match status" value="1"/>
</dbReference>
<evidence type="ECO:0000256" key="3">
    <source>
        <dbReference type="PROSITE-ProRule" id="PRU00023"/>
    </source>
</evidence>
<reference evidence="5" key="1">
    <citation type="submission" date="2017-05" db="UniProtKB">
        <authorList>
            <consortium name="EnsemblMetazoa"/>
        </authorList>
    </citation>
    <scope>IDENTIFICATION</scope>
</reference>
<keyword evidence="2 3" id="KW-0040">ANK repeat</keyword>
<evidence type="ECO:0000256" key="4">
    <source>
        <dbReference type="SAM" id="MobiDB-lite"/>
    </source>
</evidence>
<evidence type="ECO:0000313" key="5">
    <source>
        <dbReference type="EnsemblMetazoa" id="Aqu2.1.16002_001"/>
    </source>
</evidence>
<dbReference type="InterPro" id="IPR036770">
    <property type="entry name" value="Ankyrin_rpt-contain_sf"/>
</dbReference>
<dbReference type="Gene3D" id="1.25.40.20">
    <property type="entry name" value="Ankyrin repeat-containing domain"/>
    <property type="match status" value="1"/>
</dbReference>
<dbReference type="InParanoid" id="A0A1X7TMI7"/>
<dbReference type="SUPFAM" id="SSF48403">
    <property type="entry name" value="Ankyrin repeat"/>
    <property type="match status" value="1"/>
</dbReference>
<accession>A0A1X7TMI7</accession>
<evidence type="ECO:0000256" key="1">
    <source>
        <dbReference type="ARBA" id="ARBA00022737"/>
    </source>
</evidence>
<feature type="region of interest" description="Disordered" evidence="4">
    <location>
        <begin position="299"/>
        <end position="339"/>
    </location>
</feature>
<dbReference type="eggNOG" id="KOG0504">
    <property type="taxonomic scope" value="Eukaryota"/>
</dbReference>
<proteinExistence type="predicted"/>
<dbReference type="SMART" id="SM00248">
    <property type="entry name" value="ANK"/>
    <property type="match status" value="5"/>
</dbReference>
<name>A0A1X7TMI7_AMPQE</name>
<dbReference type="PANTHER" id="PTHR24173:SF74">
    <property type="entry name" value="ANKYRIN REPEAT DOMAIN-CONTAINING PROTEIN 16"/>
    <property type="match status" value="1"/>
</dbReference>
<organism evidence="5">
    <name type="scientific">Amphimedon queenslandica</name>
    <name type="common">Sponge</name>
    <dbReference type="NCBI Taxonomy" id="400682"/>
    <lineage>
        <taxon>Eukaryota</taxon>
        <taxon>Metazoa</taxon>
        <taxon>Porifera</taxon>
        <taxon>Demospongiae</taxon>
        <taxon>Heteroscleromorpha</taxon>
        <taxon>Haplosclerida</taxon>
        <taxon>Niphatidae</taxon>
        <taxon>Amphimedon</taxon>
    </lineage>
</organism>
<dbReference type="AlphaFoldDB" id="A0A1X7TMI7"/>
<keyword evidence="1" id="KW-0677">Repeat</keyword>
<feature type="compositionally biased region" description="Polar residues" evidence="4">
    <location>
        <begin position="303"/>
        <end position="339"/>
    </location>
</feature>